<dbReference type="EMBL" id="LXQA011085944">
    <property type="protein sequence ID" value="MCI84236.1"/>
    <property type="molecule type" value="Genomic_DNA"/>
</dbReference>
<proteinExistence type="predicted"/>
<reference evidence="1 2" key="1">
    <citation type="journal article" date="2018" name="Front. Plant Sci.">
        <title>Red Clover (Trifolium pratense) and Zigzag Clover (T. medium) - A Picture of Genomic Similarities and Differences.</title>
        <authorList>
            <person name="Dluhosova J."/>
            <person name="Istvanek J."/>
            <person name="Nedelnik J."/>
            <person name="Repkova J."/>
        </authorList>
    </citation>
    <scope>NUCLEOTIDE SEQUENCE [LARGE SCALE GENOMIC DNA]</scope>
    <source>
        <strain evidence="2">cv. 10/8</strain>
        <tissue evidence="1">Leaf</tissue>
    </source>
</reference>
<comment type="caution">
    <text evidence="1">The sequence shown here is derived from an EMBL/GenBank/DDBJ whole genome shotgun (WGS) entry which is preliminary data.</text>
</comment>
<evidence type="ECO:0000313" key="1">
    <source>
        <dbReference type="EMBL" id="MCI84236.1"/>
    </source>
</evidence>
<organism evidence="1 2">
    <name type="scientific">Trifolium medium</name>
    <dbReference type="NCBI Taxonomy" id="97028"/>
    <lineage>
        <taxon>Eukaryota</taxon>
        <taxon>Viridiplantae</taxon>
        <taxon>Streptophyta</taxon>
        <taxon>Embryophyta</taxon>
        <taxon>Tracheophyta</taxon>
        <taxon>Spermatophyta</taxon>
        <taxon>Magnoliopsida</taxon>
        <taxon>eudicotyledons</taxon>
        <taxon>Gunneridae</taxon>
        <taxon>Pentapetalae</taxon>
        <taxon>rosids</taxon>
        <taxon>fabids</taxon>
        <taxon>Fabales</taxon>
        <taxon>Fabaceae</taxon>
        <taxon>Papilionoideae</taxon>
        <taxon>50 kb inversion clade</taxon>
        <taxon>NPAAA clade</taxon>
        <taxon>Hologalegina</taxon>
        <taxon>IRL clade</taxon>
        <taxon>Trifolieae</taxon>
        <taxon>Trifolium</taxon>
    </lineage>
</organism>
<dbReference type="AlphaFoldDB" id="A0A392V7G2"/>
<evidence type="ECO:0000313" key="2">
    <source>
        <dbReference type="Proteomes" id="UP000265520"/>
    </source>
</evidence>
<name>A0A392V7G2_9FABA</name>
<dbReference type="Proteomes" id="UP000265520">
    <property type="component" value="Unassembled WGS sequence"/>
</dbReference>
<accession>A0A392V7G2</accession>
<feature type="non-terminal residue" evidence="1">
    <location>
        <position position="43"/>
    </location>
</feature>
<protein>
    <submittedName>
        <fullName evidence="1">Uncharacterized protein</fullName>
    </submittedName>
</protein>
<sequence>MATACISIEGVCEITSRCNSLWRPLMKQSSKASLVNPVERLAK</sequence>
<keyword evidence="2" id="KW-1185">Reference proteome</keyword>